<organism evidence="1 2">
    <name type="scientific">Rhizobium oryziradicis</name>
    <dbReference type="NCBI Taxonomy" id="1867956"/>
    <lineage>
        <taxon>Bacteria</taxon>
        <taxon>Pseudomonadati</taxon>
        <taxon>Pseudomonadota</taxon>
        <taxon>Alphaproteobacteria</taxon>
        <taxon>Hyphomicrobiales</taxon>
        <taxon>Rhizobiaceae</taxon>
        <taxon>Rhizobium/Agrobacterium group</taxon>
        <taxon>Rhizobium</taxon>
    </lineage>
</organism>
<comment type="caution">
    <text evidence="1">The sequence shown here is derived from an EMBL/GenBank/DDBJ whole genome shotgun (WGS) entry which is preliminary data.</text>
</comment>
<dbReference type="InterPro" id="IPR023346">
    <property type="entry name" value="Lysozyme-like_dom_sf"/>
</dbReference>
<dbReference type="OrthoDB" id="3078754at2"/>
<sequence>MDRAKFFAGLRSALFGGRLTQGQVDGITAILDAWQASQMKDLRWLAYMLATAYHETAKTMQPIAEYGKGKGRKYGVKGRHGQVPYGRGYVQLTWDANYENADRELGLGGALLDNFDLALDQDLASKIMFLGMEEGWFTGAKLGDYFEGEKADWLNARRIINGMDRAKDIAVYGRKFYALLQEAGA</sequence>
<gene>
    <name evidence="1" type="ORF">BJF95_09175</name>
</gene>
<dbReference type="Proteomes" id="UP000186894">
    <property type="component" value="Unassembled WGS sequence"/>
</dbReference>
<name>A0A1Q8ZRS7_9HYPH</name>
<dbReference type="EMBL" id="MKIM01000027">
    <property type="protein sequence ID" value="OLP44660.1"/>
    <property type="molecule type" value="Genomic_DNA"/>
</dbReference>
<dbReference type="RefSeq" id="WP_075640169.1">
    <property type="nucleotide sequence ID" value="NZ_MKIM01000027.1"/>
</dbReference>
<evidence type="ECO:0008006" key="3">
    <source>
        <dbReference type="Google" id="ProtNLM"/>
    </source>
</evidence>
<proteinExistence type="predicted"/>
<dbReference type="AlphaFoldDB" id="A0A1Q8ZRS7"/>
<evidence type="ECO:0000313" key="2">
    <source>
        <dbReference type="Proteomes" id="UP000186894"/>
    </source>
</evidence>
<dbReference type="SUPFAM" id="SSF53955">
    <property type="entry name" value="Lysozyme-like"/>
    <property type="match status" value="1"/>
</dbReference>
<evidence type="ECO:0000313" key="1">
    <source>
        <dbReference type="EMBL" id="OLP44660.1"/>
    </source>
</evidence>
<dbReference type="STRING" id="1867956.BJF95_09175"/>
<reference evidence="1 2" key="1">
    <citation type="submission" date="2016-09" db="EMBL/GenBank/DDBJ databases">
        <title>Rhizobium oryziradicis sp. nov., isolated from the root of rice.</title>
        <authorList>
            <person name="Zhao J."/>
            <person name="Zhang X."/>
        </authorList>
    </citation>
    <scope>NUCLEOTIDE SEQUENCE [LARGE SCALE GENOMIC DNA]</scope>
    <source>
        <strain evidence="1 2">N19</strain>
    </source>
</reference>
<dbReference type="Gene3D" id="1.10.530.10">
    <property type="match status" value="1"/>
</dbReference>
<accession>A0A1Q8ZRS7</accession>
<protein>
    <recommendedName>
        <fullName evidence="3">Glycoside hydrolase family 19 catalytic domain-containing protein</fullName>
    </recommendedName>
</protein>
<keyword evidence="2" id="KW-1185">Reference proteome</keyword>